<reference evidence="5 6" key="1">
    <citation type="submission" date="2023-08" db="EMBL/GenBank/DDBJ databases">
        <title>Black Yeasts Isolated from many extreme environments.</title>
        <authorList>
            <person name="Coleine C."/>
            <person name="Stajich J.E."/>
            <person name="Selbmann L."/>
        </authorList>
    </citation>
    <scope>NUCLEOTIDE SEQUENCE [LARGE SCALE GENOMIC DNA]</scope>
    <source>
        <strain evidence="5 6">CCFEE 6328</strain>
    </source>
</reference>
<organism evidence="5 6">
    <name type="scientific">Exophiala sideris</name>
    <dbReference type="NCBI Taxonomy" id="1016849"/>
    <lineage>
        <taxon>Eukaryota</taxon>
        <taxon>Fungi</taxon>
        <taxon>Dikarya</taxon>
        <taxon>Ascomycota</taxon>
        <taxon>Pezizomycotina</taxon>
        <taxon>Eurotiomycetes</taxon>
        <taxon>Chaetothyriomycetidae</taxon>
        <taxon>Chaetothyriales</taxon>
        <taxon>Herpotrichiellaceae</taxon>
        <taxon>Exophiala</taxon>
    </lineage>
</organism>
<evidence type="ECO:0000313" key="6">
    <source>
        <dbReference type="Proteomes" id="UP001345691"/>
    </source>
</evidence>
<keyword evidence="1" id="KW-0285">Flavoprotein</keyword>
<dbReference type="SUPFAM" id="SSF51905">
    <property type="entry name" value="FAD/NAD(P)-binding domain"/>
    <property type="match status" value="3"/>
</dbReference>
<protein>
    <recommendedName>
        <fullName evidence="7">FAD/NAD(P)-binding domain-containing protein</fullName>
    </recommendedName>
</protein>
<evidence type="ECO:0000256" key="4">
    <source>
        <dbReference type="ARBA" id="ARBA00023002"/>
    </source>
</evidence>
<name>A0ABR0JIT6_9EURO</name>
<evidence type="ECO:0000313" key="5">
    <source>
        <dbReference type="EMBL" id="KAK5065906.1"/>
    </source>
</evidence>
<keyword evidence="4" id="KW-0560">Oxidoreductase</keyword>
<proteinExistence type="predicted"/>
<dbReference type="InterPro" id="IPR036188">
    <property type="entry name" value="FAD/NAD-bd_sf"/>
</dbReference>
<dbReference type="Gene3D" id="3.50.50.60">
    <property type="entry name" value="FAD/NAD(P)-binding domain"/>
    <property type="match status" value="2"/>
</dbReference>
<keyword evidence="6" id="KW-1185">Reference proteome</keyword>
<dbReference type="InterPro" id="IPR050775">
    <property type="entry name" value="FAD-binding_Monooxygenases"/>
</dbReference>
<evidence type="ECO:0000256" key="2">
    <source>
        <dbReference type="ARBA" id="ARBA00022827"/>
    </source>
</evidence>
<sequence length="496" mass="56142">MSDSHSHIFRYSFDKEDLTAYQGWPERYVKQPQVLAYLQHIVERHDLRRDLQLETALLGAHFDEENNVWEVETSRGNFTVRYLITALGLLSKSNVPEIPGLDTFKGEMYHSSQFPDHYNFSTKRVGVIGGGSTGVQIITAVSKNVGRLISFQRHPQYSVPAGDEPISKEERDKINRDWDKIWDHVWNSITAMGVNESTTPAMSVSAEERHRIFQEAWDKGNGFRFMFETFSDITTSEEANEAAAAFIREKIAEIIKDTEKRRLLTPHDLYARRPLCDAGYYQAFNQENVDIVHLGETPIVEVTPNGIRTSAEEYELDALILATGFDAVDGNFNRTKIHGRHGTSLKEHWQYGPSSYLGVFVPGFPNMFMLTGPNGPFTNTPPIIETQGDLVTKLIAEGEGQAVIEATTQAESQWTQICREIANKTLFWKLDTWIFGANIPGKPRTVLFYLGGMQNYRAKIAEMVEEGYTGLKITKSIAQTGGDWQGTHHQQIDIRA</sequence>
<gene>
    <name evidence="5" type="ORF">LTR69_003456</name>
</gene>
<dbReference type="EMBL" id="JAVRRF010000005">
    <property type="protein sequence ID" value="KAK5065906.1"/>
    <property type="molecule type" value="Genomic_DNA"/>
</dbReference>
<dbReference type="Pfam" id="PF13738">
    <property type="entry name" value="Pyr_redox_3"/>
    <property type="match status" value="1"/>
</dbReference>
<comment type="caution">
    <text evidence="5">The sequence shown here is derived from an EMBL/GenBank/DDBJ whole genome shotgun (WGS) entry which is preliminary data.</text>
</comment>
<keyword evidence="2" id="KW-0274">FAD</keyword>
<evidence type="ECO:0000256" key="1">
    <source>
        <dbReference type="ARBA" id="ARBA00022630"/>
    </source>
</evidence>
<dbReference type="PANTHER" id="PTHR43098">
    <property type="entry name" value="L-ORNITHINE N(5)-MONOOXYGENASE-RELATED"/>
    <property type="match status" value="1"/>
</dbReference>
<dbReference type="Proteomes" id="UP001345691">
    <property type="component" value="Unassembled WGS sequence"/>
</dbReference>
<accession>A0ABR0JIT6</accession>
<evidence type="ECO:0000256" key="3">
    <source>
        <dbReference type="ARBA" id="ARBA00022857"/>
    </source>
</evidence>
<keyword evidence="3" id="KW-0521">NADP</keyword>
<dbReference type="PANTHER" id="PTHR43098:SF5">
    <property type="entry name" value="DUAL-FUNCTIONAL MONOOXYGENASE_METHYLTRANSFERASE PSOF"/>
    <property type="match status" value="1"/>
</dbReference>
<evidence type="ECO:0008006" key="7">
    <source>
        <dbReference type="Google" id="ProtNLM"/>
    </source>
</evidence>